<dbReference type="AlphaFoldDB" id="A0A6G4U1A1"/>
<dbReference type="EMBL" id="JAAKZV010000050">
    <property type="protein sequence ID" value="NGN65057.1"/>
    <property type="molecule type" value="Genomic_DNA"/>
</dbReference>
<organism evidence="1 2">
    <name type="scientific">Streptomyces coryli</name>
    <dbReference type="NCBI Taxonomy" id="1128680"/>
    <lineage>
        <taxon>Bacteria</taxon>
        <taxon>Bacillati</taxon>
        <taxon>Actinomycetota</taxon>
        <taxon>Actinomycetes</taxon>
        <taxon>Kitasatosporales</taxon>
        <taxon>Streptomycetaceae</taxon>
        <taxon>Streptomyces</taxon>
    </lineage>
</organism>
<keyword evidence="2" id="KW-1185">Reference proteome</keyword>
<gene>
    <name evidence="1" type="ORF">G5C51_14270</name>
</gene>
<dbReference type="InterPro" id="IPR027417">
    <property type="entry name" value="P-loop_NTPase"/>
</dbReference>
<reference evidence="1 2" key="1">
    <citation type="submission" date="2020-02" db="EMBL/GenBank/DDBJ databases">
        <title>Whole-genome analyses of novel actinobacteria.</title>
        <authorList>
            <person name="Sahin N."/>
        </authorList>
    </citation>
    <scope>NUCLEOTIDE SEQUENCE [LARGE SCALE GENOMIC DNA]</scope>
    <source>
        <strain evidence="1 2">A7024</strain>
    </source>
</reference>
<proteinExistence type="predicted"/>
<comment type="caution">
    <text evidence="1">The sequence shown here is derived from an EMBL/GenBank/DDBJ whole genome shotgun (WGS) entry which is preliminary data.</text>
</comment>
<accession>A0A6G4U1A1</accession>
<evidence type="ECO:0000313" key="1">
    <source>
        <dbReference type="EMBL" id="NGN65057.1"/>
    </source>
</evidence>
<protein>
    <submittedName>
        <fullName evidence="1">Uncharacterized protein</fullName>
    </submittedName>
</protein>
<sequence length="719" mass="77192">MPEVVGLESLLSKEGFFARLFGRASDGSRQDPLYGPDLPVVLLTGGPGMGKERVLREVRDRFAKKLPVIYVDCRRPQYATQAELEPGARSAPTEILFDIAQRLSTWDGTGGSFTFPRLFAGLAVLAPGVQAGSAAAVATEVERYERIAPQRGRLGLARGGFWSTVTKGTLSGLLTTAATGTLGPIPGVFVNALANAVLARPASGSGKKALQRSYGAYRGAGGQPEHGLTNLATDFRSGGDGRRLAEDFLFRVLREDLEADYASPTGVMSRVGRPVLLFDHADSPLGQGLLRAVLAERRDGQRDRVVVVGTARRPDGGAFLHRGQLLDETTPPAAFRPGDGFPSTWTRPADGAAAGATQAPLADGVLLLRMPFLTNVQISDEIARWQTGAPPMGGAHALLIESAVTRLSNGRPHTVRRLAAASSEFRMPDDANHRDLLDAPLRDDVAPARPVAEMLVQELIEDQLPTELPPVHHSQWLDLLTHLSITHDEECADVVLRHHQQGHLHQLRAHQVARLLADAGWPRCERHFIGDFGLRQLLLHRLYGLLPDGAAWYADHQLLRDHYPAAPAQNGSPPPGGAFRSATAHHMNHHLVSGGVPDVIGHLVSALPGRPQEWCAELLEIAQAPYPPGADARLQRALGRVPVPGEPLQRTVDQLLHTVWLCQERTRPIAATLDGALGMHLAVLGGMEFDGAGLIGPATAAWPGKASADQPLLPCTCVK</sequence>
<dbReference type="SUPFAM" id="SSF52540">
    <property type="entry name" value="P-loop containing nucleoside triphosphate hydrolases"/>
    <property type="match status" value="1"/>
</dbReference>
<dbReference type="RefSeq" id="WP_165237115.1">
    <property type="nucleotide sequence ID" value="NZ_JAAKZV010000050.1"/>
</dbReference>
<dbReference type="Proteomes" id="UP000481583">
    <property type="component" value="Unassembled WGS sequence"/>
</dbReference>
<name>A0A6G4U1A1_9ACTN</name>
<evidence type="ECO:0000313" key="2">
    <source>
        <dbReference type="Proteomes" id="UP000481583"/>
    </source>
</evidence>